<dbReference type="SUPFAM" id="SSF47923">
    <property type="entry name" value="Ypt/Rab-GAP domain of gyp1p"/>
    <property type="match status" value="1"/>
</dbReference>
<sequence length="224" mass="26028">MKLISEMDCCTREQEAWDPDSYYLIRPECRHDVPKTHFKPRIGRTLSAKRLHASFSEDGHLDIAKVIRRVQRGGVHPTIKGVVWEFLLGCYDPDSTFDERTQLRQQRRLEYNTLKSKCKEMEPTVGSGRLITAAMITEDGHPIDNPDGISSKENVQPDGYRNDNVIKDKEVIQWKLTLQQIGLDVLRTDRVLIYYEDQENQARLWDILAVYSWVDKDIGYCQGE</sequence>
<dbReference type="Gene3D" id="1.10.8.270">
    <property type="entry name" value="putative rabgap domain of human tbc1 domain family member 14 like domains"/>
    <property type="match status" value="1"/>
</dbReference>
<accession>A0A5P1FPF7</accession>
<dbReference type="Proteomes" id="UP000243459">
    <property type="component" value="Chromosome 1"/>
</dbReference>
<dbReference type="PANTHER" id="PTHR22957:SF697">
    <property type="entry name" value="OS02G0810500 PROTEIN"/>
    <property type="match status" value="1"/>
</dbReference>
<reference evidence="3" key="1">
    <citation type="journal article" date="2017" name="Nat. Commun.">
        <title>The asparagus genome sheds light on the origin and evolution of a young Y chromosome.</title>
        <authorList>
            <person name="Harkess A."/>
            <person name="Zhou J."/>
            <person name="Xu C."/>
            <person name="Bowers J.E."/>
            <person name="Van der Hulst R."/>
            <person name="Ayyampalayam S."/>
            <person name="Mercati F."/>
            <person name="Riccardi P."/>
            <person name="McKain M.R."/>
            <person name="Kakrana A."/>
            <person name="Tang H."/>
            <person name="Ray J."/>
            <person name="Groenendijk J."/>
            <person name="Arikit S."/>
            <person name="Mathioni S.M."/>
            <person name="Nakano M."/>
            <person name="Shan H."/>
            <person name="Telgmann-Rauber A."/>
            <person name="Kanno A."/>
            <person name="Yue Z."/>
            <person name="Chen H."/>
            <person name="Li W."/>
            <person name="Chen Y."/>
            <person name="Xu X."/>
            <person name="Zhang Y."/>
            <person name="Luo S."/>
            <person name="Chen H."/>
            <person name="Gao J."/>
            <person name="Mao Z."/>
            <person name="Pires J.C."/>
            <person name="Luo M."/>
            <person name="Kudrna D."/>
            <person name="Wing R.A."/>
            <person name="Meyers B.C."/>
            <person name="Yi K."/>
            <person name="Kong H."/>
            <person name="Lavrijsen P."/>
            <person name="Sunseri F."/>
            <person name="Falavigna A."/>
            <person name="Ye Y."/>
            <person name="Leebens-Mack J.H."/>
            <person name="Chen G."/>
        </authorList>
    </citation>
    <scope>NUCLEOTIDE SEQUENCE [LARGE SCALE GENOMIC DNA]</scope>
    <source>
        <strain evidence="3">cv. DH0086</strain>
    </source>
</reference>
<dbReference type="PROSITE" id="PS50086">
    <property type="entry name" value="TBC_RABGAP"/>
    <property type="match status" value="1"/>
</dbReference>
<dbReference type="GO" id="GO:0005096">
    <property type="term" value="F:GTPase activator activity"/>
    <property type="evidence" value="ECO:0007669"/>
    <property type="project" value="TreeGrafter"/>
</dbReference>
<dbReference type="Pfam" id="PF00566">
    <property type="entry name" value="RabGAP-TBC"/>
    <property type="match status" value="1"/>
</dbReference>
<dbReference type="EMBL" id="CM007381">
    <property type="protein sequence ID" value="ONK79593.1"/>
    <property type="molecule type" value="Genomic_DNA"/>
</dbReference>
<keyword evidence="3" id="KW-1185">Reference proteome</keyword>
<evidence type="ECO:0000259" key="1">
    <source>
        <dbReference type="PROSITE" id="PS50086"/>
    </source>
</evidence>
<dbReference type="InterPro" id="IPR000195">
    <property type="entry name" value="Rab-GAP-TBC_dom"/>
</dbReference>
<dbReference type="AlphaFoldDB" id="A0A5P1FPF7"/>
<dbReference type="OMA" id="GCHISIF"/>
<gene>
    <name evidence="2" type="ORF">A4U43_C01F7950</name>
</gene>
<proteinExistence type="predicted"/>
<organism evidence="2 3">
    <name type="scientific">Asparagus officinalis</name>
    <name type="common">Garden asparagus</name>
    <dbReference type="NCBI Taxonomy" id="4686"/>
    <lineage>
        <taxon>Eukaryota</taxon>
        <taxon>Viridiplantae</taxon>
        <taxon>Streptophyta</taxon>
        <taxon>Embryophyta</taxon>
        <taxon>Tracheophyta</taxon>
        <taxon>Spermatophyta</taxon>
        <taxon>Magnoliopsida</taxon>
        <taxon>Liliopsida</taxon>
        <taxon>Asparagales</taxon>
        <taxon>Asparagaceae</taxon>
        <taxon>Asparagoideae</taxon>
        <taxon>Asparagus</taxon>
    </lineage>
</organism>
<dbReference type="Gramene" id="ONK79593">
    <property type="protein sequence ID" value="ONK79593"/>
    <property type="gene ID" value="A4U43_C01F7950"/>
</dbReference>
<feature type="domain" description="Rab-GAP TBC" evidence="1">
    <location>
        <begin position="74"/>
        <end position="224"/>
    </location>
</feature>
<evidence type="ECO:0000313" key="2">
    <source>
        <dbReference type="EMBL" id="ONK79593.1"/>
    </source>
</evidence>
<dbReference type="PANTHER" id="PTHR22957">
    <property type="entry name" value="TBC1 DOMAIN FAMILY MEMBER GTPASE-ACTIVATING PROTEIN"/>
    <property type="match status" value="1"/>
</dbReference>
<evidence type="ECO:0000313" key="3">
    <source>
        <dbReference type="Proteomes" id="UP000243459"/>
    </source>
</evidence>
<protein>
    <recommendedName>
        <fullName evidence="1">Rab-GAP TBC domain-containing protein</fullName>
    </recommendedName>
</protein>
<name>A0A5P1FPF7_ASPOF</name>
<dbReference type="InterPro" id="IPR035969">
    <property type="entry name" value="Rab-GAP_TBC_sf"/>
</dbReference>